<proteinExistence type="predicted"/>
<gene>
    <name evidence="8" type="ORF">AURANDRAFT_70692</name>
</gene>
<dbReference type="Proteomes" id="UP000002729">
    <property type="component" value="Unassembled WGS sequence"/>
</dbReference>
<sequence length="931" mass="97212">MDPEEAEACAVVHVGCAHSGEVIPVEVWGAVGSARSSLRRLVADACGCSEASQIVLCGPPWRPLDAESAAGVLARAPPRGSAGARASELRVFAYDRAAIKAGGDGPQRHGGADAADGRVALEALVVPRTLPEARRLGLLDDDGEMRESDAMAGSPTDALSVAGSPGEGGPLQRALGDFASQFKLRLAQGRAYARAATNRAAACRGLADRAAVRSAAVAAALLNLGDHGGALSSAHGALAAKARRHGDVQRDALERFEDDLDALGRRALHPALARAVFDGDARAHTLAECVPAERVRKWAEHCARTLAAVEADGARVGGLVADVAGRVDALVAPETTRSMRDRVDGLEAAAAAVAALAEDQRRAVDDLDGDERDASRLAAGARSGVLEDSGSGEEPTSCMSTSATSPKNTPPNADLGGFFPAHRGGLLDDSDAAGSESGTFGRGSTGALDACRELQTRWESRDRSLPAIKATEKAVRDGAKGCALEAEALADGALRRVRDVADAQSRIHGARSRHLAAFGDALRDKAAHFAQLDAVRRLPRAHAALCLEVARRRAYGVAAVAAVRGAADAVAALRDAEHERRLRFARSHGQRLPRALLKAVPALLEAPATFSPTFDPETSAEPLPDVALSDLAPDGTPLSSADPADQVQEKRPRAWSCESAVGNAGAATTPGSTPPKRDPDVRMAEATATYGEDEARRAGGSVIYGDRDRDECSDDPDDCEAENRALRARCAKLEVELAALRAEALEKPRGGKPAESDSDDFDERDDDVPETLGRRGRALSEDSAEVKRDLAAAARGIGDLEAALGLEYRGAAPPVAERCAAAVRAVRAAAAAGGAPKISFRSIGVGDVALFLPTGGAEHSKAYLAFHHGAPHRYLAPQSIAAIREAHQRYPDFILGRVTRAEPRDVTNDPDSNPYRLPLGTVFHVLAVESL</sequence>
<dbReference type="eggNOG" id="ENOG502QUG9">
    <property type="taxonomic scope" value="Eukaryota"/>
</dbReference>
<organism evidence="9">
    <name type="scientific">Aureococcus anophagefferens</name>
    <name type="common">Harmful bloom alga</name>
    <dbReference type="NCBI Taxonomy" id="44056"/>
    <lineage>
        <taxon>Eukaryota</taxon>
        <taxon>Sar</taxon>
        <taxon>Stramenopiles</taxon>
        <taxon>Ochrophyta</taxon>
        <taxon>Pelagophyceae</taxon>
        <taxon>Pelagomonadales</taxon>
        <taxon>Pelagomonadaceae</taxon>
        <taxon>Aureococcus</taxon>
    </lineage>
</organism>
<feature type="region of interest" description="Disordered" evidence="5">
    <location>
        <begin position="362"/>
        <end position="446"/>
    </location>
</feature>
<feature type="domain" description="Autophagy-related protein 11 C-terminal" evidence="7">
    <location>
        <begin position="836"/>
        <end position="929"/>
    </location>
</feature>
<dbReference type="InterPro" id="IPR045326">
    <property type="entry name" value="ATG17-like_dom"/>
</dbReference>
<dbReference type="GO" id="GO:0034727">
    <property type="term" value="P:piecemeal microautophagy of the nucleus"/>
    <property type="evidence" value="ECO:0007669"/>
    <property type="project" value="TreeGrafter"/>
</dbReference>
<feature type="compositionally biased region" description="Basic and acidic residues" evidence="5">
    <location>
        <begin position="744"/>
        <end position="755"/>
    </location>
</feature>
<dbReference type="InParanoid" id="F0XXD8"/>
<dbReference type="InterPro" id="IPR019460">
    <property type="entry name" value="Atg11_C"/>
</dbReference>
<dbReference type="Pfam" id="PF10377">
    <property type="entry name" value="ATG11"/>
    <property type="match status" value="1"/>
</dbReference>
<evidence type="ECO:0000313" key="9">
    <source>
        <dbReference type="Proteomes" id="UP000002729"/>
    </source>
</evidence>
<dbReference type="GO" id="GO:0060090">
    <property type="term" value="F:molecular adaptor activity"/>
    <property type="evidence" value="ECO:0007669"/>
    <property type="project" value="TreeGrafter"/>
</dbReference>
<keyword evidence="1" id="KW-0813">Transport</keyword>
<reference evidence="8 9" key="1">
    <citation type="journal article" date="2011" name="Proc. Natl. Acad. Sci. U.S.A.">
        <title>Niche of harmful alga Aureococcus anophagefferens revealed through ecogenomics.</title>
        <authorList>
            <person name="Gobler C.J."/>
            <person name="Berry D.L."/>
            <person name="Dyhrman S.T."/>
            <person name="Wilhelm S.W."/>
            <person name="Salamov A."/>
            <person name="Lobanov A.V."/>
            <person name="Zhang Y."/>
            <person name="Collier J.L."/>
            <person name="Wurch L.L."/>
            <person name="Kustka A.B."/>
            <person name="Dill B.D."/>
            <person name="Shah M."/>
            <person name="VerBerkmoes N.C."/>
            <person name="Kuo A."/>
            <person name="Terry A."/>
            <person name="Pangilinan J."/>
            <person name="Lindquist E.A."/>
            <person name="Lucas S."/>
            <person name="Paulsen I.T."/>
            <person name="Hattenrath-Lehmann T.K."/>
            <person name="Talmage S.C."/>
            <person name="Walker E.A."/>
            <person name="Koch F."/>
            <person name="Burson A.M."/>
            <person name="Marcoval M.A."/>
            <person name="Tang Y.Z."/>
            <person name="Lecleir G.R."/>
            <person name="Coyne K.J."/>
            <person name="Berg G.M."/>
            <person name="Bertrand E.M."/>
            <person name="Saito M.A."/>
            <person name="Gladyshev V.N."/>
            <person name="Grigoriev I.V."/>
        </authorList>
    </citation>
    <scope>NUCLEOTIDE SEQUENCE [LARGE SCALE GENOMIC DNA]</scope>
    <source>
        <strain evidence="9">CCMP 1984</strain>
    </source>
</reference>
<dbReference type="GO" id="GO:0034045">
    <property type="term" value="C:phagophore assembly site membrane"/>
    <property type="evidence" value="ECO:0007669"/>
    <property type="project" value="TreeGrafter"/>
</dbReference>
<evidence type="ECO:0000313" key="8">
    <source>
        <dbReference type="EMBL" id="EGB12364.1"/>
    </source>
</evidence>
<evidence type="ECO:0000256" key="5">
    <source>
        <dbReference type="SAM" id="MobiDB-lite"/>
    </source>
</evidence>
<keyword evidence="2" id="KW-0653">Protein transport</keyword>
<keyword evidence="4" id="KW-0175">Coiled coil</keyword>
<evidence type="ECO:0000259" key="6">
    <source>
        <dbReference type="Pfam" id="PF04108"/>
    </source>
</evidence>
<dbReference type="InterPro" id="IPR040040">
    <property type="entry name" value="ATG11"/>
</dbReference>
<dbReference type="PANTHER" id="PTHR13222:SF1">
    <property type="entry name" value="RB1-INDUCIBLE COILED-COIL PROTEIN 1"/>
    <property type="match status" value="1"/>
</dbReference>
<dbReference type="GO" id="GO:1990316">
    <property type="term" value="C:Atg1/ULK1 kinase complex"/>
    <property type="evidence" value="ECO:0007669"/>
    <property type="project" value="TreeGrafter"/>
</dbReference>
<dbReference type="GO" id="GO:0034517">
    <property type="term" value="P:ribophagy"/>
    <property type="evidence" value="ECO:0007669"/>
    <property type="project" value="TreeGrafter"/>
</dbReference>
<name>F0XXD8_AURAN</name>
<feature type="compositionally biased region" description="Polar residues" evidence="5">
    <location>
        <begin position="397"/>
        <end position="411"/>
    </location>
</feature>
<dbReference type="GO" id="GO:0019901">
    <property type="term" value="F:protein kinase binding"/>
    <property type="evidence" value="ECO:0007669"/>
    <property type="project" value="TreeGrafter"/>
</dbReference>
<feature type="region of interest" description="Disordered" evidence="5">
    <location>
        <begin position="744"/>
        <end position="780"/>
    </location>
</feature>
<evidence type="ECO:0000256" key="3">
    <source>
        <dbReference type="ARBA" id="ARBA00023006"/>
    </source>
</evidence>
<feature type="compositionally biased region" description="Acidic residues" evidence="5">
    <location>
        <begin position="756"/>
        <end position="769"/>
    </location>
</feature>
<dbReference type="GO" id="GO:0061709">
    <property type="term" value="P:reticulophagy"/>
    <property type="evidence" value="ECO:0007669"/>
    <property type="project" value="TreeGrafter"/>
</dbReference>
<dbReference type="GeneID" id="20227875"/>
<dbReference type="EMBL" id="GL833121">
    <property type="protein sequence ID" value="EGB12364.1"/>
    <property type="molecule type" value="Genomic_DNA"/>
</dbReference>
<evidence type="ECO:0000256" key="4">
    <source>
        <dbReference type="ARBA" id="ARBA00023054"/>
    </source>
</evidence>
<dbReference type="RefSeq" id="XP_009033404.1">
    <property type="nucleotide sequence ID" value="XM_009035156.1"/>
</dbReference>
<feature type="region of interest" description="Disordered" evidence="5">
    <location>
        <begin position="145"/>
        <end position="166"/>
    </location>
</feature>
<evidence type="ECO:0000259" key="7">
    <source>
        <dbReference type="Pfam" id="PF10377"/>
    </source>
</evidence>
<dbReference type="KEGG" id="aaf:AURANDRAFT_70692"/>
<keyword evidence="9" id="KW-1185">Reference proteome</keyword>
<evidence type="ECO:0000256" key="1">
    <source>
        <dbReference type="ARBA" id="ARBA00022448"/>
    </source>
</evidence>
<dbReference type="OMA" id="KHFAPFW"/>
<feature type="domain" description="Autophagy protein ATG17-like" evidence="6">
    <location>
        <begin position="189"/>
        <end position="590"/>
    </location>
</feature>
<evidence type="ECO:0000256" key="2">
    <source>
        <dbReference type="ARBA" id="ARBA00022927"/>
    </source>
</evidence>
<protein>
    <submittedName>
        <fullName evidence="8">Uncharacterized protein</fullName>
    </submittedName>
</protein>
<dbReference type="PANTHER" id="PTHR13222">
    <property type="entry name" value="RB1-INDUCIBLE COILED-COIL"/>
    <property type="match status" value="1"/>
</dbReference>
<dbReference type="GO" id="GO:0000422">
    <property type="term" value="P:autophagy of mitochondrion"/>
    <property type="evidence" value="ECO:0007669"/>
    <property type="project" value="TreeGrafter"/>
</dbReference>
<accession>F0XXD8</accession>
<feature type="region of interest" description="Disordered" evidence="5">
    <location>
        <begin position="610"/>
        <end position="719"/>
    </location>
</feature>
<dbReference type="OrthoDB" id="447953at2759"/>
<keyword evidence="3" id="KW-0072">Autophagy</keyword>
<dbReference type="GO" id="GO:0015031">
    <property type="term" value="P:protein transport"/>
    <property type="evidence" value="ECO:0007669"/>
    <property type="project" value="UniProtKB-KW"/>
</dbReference>
<dbReference type="AlphaFoldDB" id="F0XXD8"/>
<dbReference type="Pfam" id="PF04108">
    <property type="entry name" value="ATG17_like"/>
    <property type="match status" value="1"/>
</dbReference>
<dbReference type="GO" id="GO:0000045">
    <property type="term" value="P:autophagosome assembly"/>
    <property type="evidence" value="ECO:0007669"/>
    <property type="project" value="InterPro"/>
</dbReference>